<keyword evidence="3" id="KW-1003">Cell membrane</keyword>
<protein>
    <submittedName>
        <fullName evidence="12">Mechanosensitive ion channel</fullName>
    </submittedName>
</protein>
<dbReference type="InterPro" id="IPR011066">
    <property type="entry name" value="MscS_channel_C_sf"/>
</dbReference>
<comment type="similarity">
    <text evidence="2">Belongs to the MscS (TC 1.A.23) family.</text>
</comment>
<dbReference type="Gene3D" id="3.30.70.100">
    <property type="match status" value="1"/>
</dbReference>
<evidence type="ECO:0000256" key="1">
    <source>
        <dbReference type="ARBA" id="ARBA00004651"/>
    </source>
</evidence>
<dbReference type="SUPFAM" id="SSF50182">
    <property type="entry name" value="Sm-like ribonucleoproteins"/>
    <property type="match status" value="1"/>
</dbReference>
<gene>
    <name evidence="12" type="ORF">E5987_09320</name>
</gene>
<dbReference type="Gene3D" id="1.10.287.1260">
    <property type="match status" value="1"/>
</dbReference>
<evidence type="ECO:0000256" key="3">
    <source>
        <dbReference type="ARBA" id="ARBA00022475"/>
    </source>
</evidence>
<dbReference type="Pfam" id="PF00924">
    <property type="entry name" value="MS_channel_2nd"/>
    <property type="match status" value="1"/>
</dbReference>
<feature type="domain" description="Mechanosensitive ion channel MscS C-terminal" evidence="10">
    <location>
        <begin position="374"/>
        <end position="457"/>
    </location>
</feature>
<proteinExistence type="inferred from homology"/>
<evidence type="ECO:0000259" key="11">
    <source>
        <dbReference type="Pfam" id="PF21088"/>
    </source>
</evidence>
<dbReference type="InterPro" id="IPR011014">
    <property type="entry name" value="MscS_channel_TM-2"/>
</dbReference>
<dbReference type="SUPFAM" id="SSF82861">
    <property type="entry name" value="Mechanosensitive channel protein MscS (YggB), transmembrane region"/>
    <property type="match status" value="1"/>
</dbReference>
<comment type="subcellular location">
    <subcellularLocation>
        <location evidence="1">Cell membrane</location>
        <topology evidence="1">Multi-pass membrane protein</topology>
    </subcellularLocation>
</comment>
<dbReference type="Pfam" id="PF21082">
    <property type="entry name" value="MS_channel_3rd"/>
    <property type="match status" value="1"/>
</dbReference>
<keyword evidence="13" id="KW-1185">Reference proteome</keyword>
<name>A0A6L6YI08_9BURK</name>
<keyword evidence="4 8" id="KW-0812">Transmembrane</keyword>
<feature type="transmembrane region" description="Helical" evidence="8">
    <location>
        <begin position="213"/>
        <end position="233"/>
    </location>
</feature>
<evidence type="ECO:0000256" key="7">
    <source>
        <dbReference type="SAM" id="MobiDB-lite"/>
    </source>
</evidence>
<evidence type="ECO:0000256" key="8">
    <source>
        <dbReference type="SAM" id="Phobius"/>
    </source>
</evidence>
<dbReference type="InterPro" id="IPR010920">
    <property type="entry name" value="LSM_dom_sf"/>
</dbReference>
<keyword evidence="6 8" id="KW-0472">Membrane</keyword>
<feature type="transmembrane region" description="Helical" evidence="8">
    <location>
        <begin position="104"/>
        <end position="128"/>
    </location>
</feature>
<sequence length="501" mass="55492">MAVSEVAKVAQTAVTTEELLSADNNILDELLLMFEKGLNQPVVYWQIACLATSLILGWLLSRYLYKRAVSLFAEEEQTQAEEEKNPKQREQAFWSLVRRRIQTLLLRLSFPLISMVFIAVTTFTIRLFNVLPKHALPLESIIWLILGAYVVIRTVIFIIHQTVSRGKLSNSLDNFLTWAIWGGVALQVVGVLPKAVSFMQSTKIPLGKDNFTLWSLLLAIFSIALALIVAKWVGQFIERWLNSIPTMQSSLRVVLIRVVKVLLTFIAILVGLSSVGIDITVLGVFGGAVGVGLGFGLQKITSNYVSGFIILLDRSIKIGDLVSVAGVEGIVNDIKTRYTVIRAFDGSVTIIPNEAFVTGNVKNTSYLQGPGRTTVTMSVDYSTDVEEVIELMTDIVRRQPRVLISPPPYTILSNFGADGIDLTSYFWISDPEKGTTVLRSNISREMLREFNERKINIPFPQRDLHLIGTPEIICRVESDPAPKAADAAQGPAPLDTSAERV</sequence>
<dbReference type="InterPro" id="IPR049278">
    <property type="entry name" value="MS_channel_C"/>
</dbReference>
<reference evidence="12 13" key="1">
    <citation type="submission" date="2019-12" db="EMBL/GenBank/DDBJ databases">
        <title>Microbes associate with the intestines of laboratory mice.</title>
        <authorList>
            <person name="Navarre W."/>
            <person name="Wong E."/>
        </authorList>
    </citation>
    <scope>NUCLEOTIDE SEQUENCE [LARGE SCALE GENOMIC DNA]</scope>
    <source>
        <strain evidence="12 13">NM82_D38</strain>
    </source>
</reference>
<evidence type="ECO:0000259" key="9">
    <source>
        <dbReference type="Pfam" id="PF00924"/>
    </source>
</evidence>
<dbReference type="InterPro" id="IPR049142">
    <property type="entry name" value="MS_channel_1st"/>
</dbReference>
<accession>A0A6L6YI08</accession>
<dbReference type="EMBL" id="WSRP01000029">
    <property type="protein sequence ID" value="MVX57395.1"/>
    <property type="molecule type" value="Genomic_DNA"/>
</dbReference>
<dbReference type="GO" id="GO:0008381">
    <property type="term" value="F:mechanosensitive monoatomic ion channel activity"/>
    <property type="evidence" value="ECO:0007669"/>
    <property type="project" value="UniProtKB-ARBA"/>
</dbReference>
<feature type="transmembrane region" description="Helical" evidence="8">
    <location>
        <begin position="42"/>
        <end position="60"/>
    </location>
</feature>
<feature type="transmembrane region" description="Helical" evidence="8">
    <location>
        <begin position="175"/>
        <end position="193"/>
    </location>
</feature>
<dbReference type="RefSeq" id="WP_160335818.1">
    <property type="nucleotide sequence ID" value="NZ_CALPCR010000025.1"/>
</dbReference>
<evidence type="ECO:0000256" key="6">
    <source>
        <dbReference type="ARBA" id="ARBA00023136"/>
    </source>
</evidence>
<feature type="compositionally biased region" description="Low complexity" evidence="7">
    <location>
        <begin position="481"/>
        <end position="493"/>
    </location>
</feature>
<dbReference type="Gene3D" id="2.30.30.60">
    <property type="match status" value="1"/>
</dbReference>
<dbReference type="SUPFAM" id="SSF82689">
    <property type="entry name" value="Mechanosensitive channel protein MscS (YggB), C-terminal domain"/>
    <property type="match status" value="1"/>
</dbReference>
<feature type="transmembrane region" description="Helical" evidence="8">
    <location>
        <begin position="279"/>
        <end position="297"/>
    </location>
</feature>
<feature type="transmembrane region" description="Helical" evidence="8">
    <location>
        <begin position="140"/>
        <end position="163"/>
    </location>
</feature>
<evidence type="ECO:0000259" key="10">
    <source>
        <dbReference type="Pfam" id="PF21082"/>
    </source>
</evidence>
<evidence type="ECO:0000256" key="5">
    <source>
        <dbReference type="ARBA" id="ARBA00022989"/>
    </source>
</evidence>
<evidence type="ECO:0000256" key="4">
    <source>
        <dbReference type="ARBA" id="ARBA00022692"/>
    </source>
</evidence>
<comment type="caution">
    <text evidence="12">The sequence shown here is derived from an EMBL/GenBank/DDBJ whole genome shotgun (WGS) entry which is preliminary data.</text>
</comment>
<dbReference type="InterPro" id="IPR052702">
    <property type="entry name" value="MscS-like_channel"/>
</dbReference>
<feature type="domain" description="Mechanosensitive ion channel transmembrane helices 2/3" evidence="11">
    <location>
        <begin position="258"/>
        <end position="298"/>
    </location>
</feature>
<dbReference type="GO" id="GO:0005886">
    <property type="term" value="C:plasma membrane"/>
    <property type="evidence" value="ECO:0007669"/>
    <property type="project" value="UniProtKB-SubCell"/>
</dbReference>
<dbReference type="PANTHER" id="PTHR30347:SF1">
    <property type="entry name" value="MECHANOSENSITIVE CHANNEL MSCK"/>
    <property type="match status" value="1"/>
</dbReference>
<dbReference type="PANTHER" id="PTHR30347">
    <property type="entry name" value="POTASSIUM CHANNEL RELATED"/>
    <property type="match status" value="1"/>
</dbReference>
<evidence type="ECO:0000256" key="2">
    <source>
        <dbReference type="ARBA" id="ARBA00008017"/>
    </source>
</evidence>
<dbReference type="Proteomes" id="UP000472580">
    <property type="component" value="Unassembled WGS sequence"/>
</dbReference>
<evidence type="ECO:0000313" key="12">
    <source>
        <dbReference type="EMBL" id="MVX57395.1"/>
    </source>
</evidence>
<dbReference type="OrthoDB" id="9809206at2"/>
<keyword evidence="5 8" id="KW-1133">Transmembrane helix</keyword>
<feature type="domain" description="Mechanosensitive ion channel MscS" evidence="9">
    <location>
        <begin position="300"/>
        <end position="365"/>
    </location>
</feature>
<dbReference type="InterPro" id="IPR023408">
    <property type="entry name" value="MscS_beta-dom_sf"/>
</dbReference>
<feature type="region of interest" description="Disordered" evidence="7">
    <location>
        <begin position="479"/>
        <end position="501"/>
    </location>
</feature>
<feature type="transmembrane region" description="Helical" evidence="8">
    <location>
        <begin position="254"/>
        <end position="273"/>
    </location>
</feature>
<dbReference type="AlphaFoldDB" id="A0A6L6YI08"/>
<dbReference type="InterPro" id="IPR006685">
    <property type="entry name" value="MscS_channel_2nd"/>
</dbReference>
<organism evidence="12 13">
    <name type="scientific">Parasutterella muris</name>
    <dbReference type="NCBI Taxonomy" id="2565572"/>
    <lineage>
        <taxon>Bacteria</taxon>
        <taxon>Pseudomonadati</taxon>
        <taxon>Pseudomonadota</taxon>
        <taxon>Betaproteobacteria</taxon>
        <taxon>Burkholderiales</taxon>
        <taxon>Sutterellaceae</taxon>
        <taxon>Parasutterella</taxon>
    </lineage>
</organism>
<evidence type="ECO:0000313" key="13">
    <source>
        <dbReference type="Proteomes" id="UP000472580"/>
    </source>
</evidence>
<dbReference type="Pfam" id="PF21088">
    <property type="entry name" value="MS_channel_1st"/>
    <property type="match status" value="1"/>
</dbReference>